<dbReference type="GO" id="GO:0004124">
    <property type="term" value="F:cysteine synthase activity"/>
    <property type="evidence" value="ECO:0007669"/>
    <property type="project" value="TreeGrafter"/>
</dbReference>
<evidence type="ECO:0000256" key="4">
    <source>
        <dbReference type="ARBA" id="ARBA00022898"/>
    </source>
</evidence>
<dbReference type="InterPro" id="IPR015421">
    <property type="entry name" value="PyrdxlP-dep_Trfase_major"/>
</dbReference>
<dbReference type="InterPro" id="IPR054542">
    <property type="entry name" value="Cys_met_metab_PP"/>
</dbReference>
<dbReference type="InterPro" id="IPR000277">
    <property type="entry name" value="Cys/Met-Metab_PyrdxlP-dep_enz"/>
</dbReference>
<keyword evidence="3 7" id="KW-0808">Transferase</keyword>
<dbReference type="Gene3D" id="3.40.640.10">
    <property type="entry name" value="Type I PLP-dependent aspartate aminotransferase-like (Major domain)"/>
    <property type="match status" value="1"/>
</dbReference>
<dbReference type="NCBIfam" id="TIGR01326">
    <property type="entry name" value="OAH_OAS_sulfhy"/>
    <property type="match status" value="1"/>
</dbReference>
<dbReference type="PIRSF" id="PIRSF001434">
    <property type="entry name" value="CGS"/>
    <property type="match status" value="1"/>
</dbReference>
<evidence type="ECO:0000256" key="5">
    <source>
        <dbReference type="PIRSR" id="PIRSR001434-2"/>
    </source>
</evidence>
<dbReference type="STRING" id="55207.KP22_09110"/>
<name>A0A093RT96_9GAMM</name>
<comment type="caution">
    <text evidence="7">The sequence shown here is derived from an EMBL/GenBank/DDBJ whole genome shotgun (WGS) entry which is preliminary data.</text>
</comment>
<sequence>MKLESLALHHGYESEATTKSAAVPIYQTTSYTFDDTQHGADLFDLKVAGNIYSRIMNPTNAVLEQRLAAIEGGIGALVLSSGMAAIAYSLQALTQVGDNIVSTSQLYGGTYNLFAHTLPRQGVEVRMASFDDFTTLESLIDARTRAVFCESIGNPAGNIVDIAKIAEIAHRHGVPVIVDNTVATPVLCRPFEHGADIVVHSLTKYIGGHGTTIGGAIIDSGKFDWVANKTRFPLLNEPDPSYHGVVYTDAFGPAAYIGRCRVVPLRNTGAALSPHSTFLLLQGLETLSLRVERHCSNAEALAGYLNHHPLVTWVNYGALPDSPYKANCDKITSGKASGIISFGIKGGKVSGGHFIDALKMILRLVNIGDAKSLACHPASTTHRQLNTEELAKAGVSEDLVRISVGIEHIDDIIDDVSQALEASQKN</sequence>
<evidence type="ECO:0000256" key="2">
    <source>
        <dbReference type="ARBA" id="ARBA00009077"/>
    </source>
</evidence>
<evidence type="ECO:0000256" key="6">
    <source>
        <dbReference type="RuleBase" id="RU362118"/>
    </source>
</evidence>
<feature type="modified residue" description="N6-(pyridoxal phosphate)lysine" evidence="5">
    <location>
        <position position="204"/>
    </location>
</feature>
<dbReference type="FunFam" id="3.40.640.10:FF:000035">
    <property type="entry name" value="O-succinylhomoserine sulfhydrylase"/>
    <property type="match status" value="1"/>
</dbReference>
<dbReference type="eggNOG" id="COG2873">
    <property type="taxonomic scope" value="Bacteria"/>
</dbReference>
<dbReference type="GO" id="GO:0006535">
    <property type="term" value="P:cysteine biosynthetic process from serine"/>
    <property type="evidence" value="ECO:0007669"/>
    <property type="project" value="TreeGrafter"/>
</dbReference>
<dbReference type="EC" id="2.5.1.49" evidence="7"/>
<dbReference type="GO" id="GO:0071269">
    <property type="term" value="P:L-homocysteine biosynthetic process"/>
    <property type="evidence" value="ECO:0007669"/>
    <property type="project" value="TreeGrafter"/>
</dbReference>
<accession>A0A093RT96</accession>
<dbReference type="PANTHER" id="PTHR43797:SF2">
    <property type="entry name" value="HOMOCYSTEINE_CYSTEINE SYNTHASE"/>
    <property type="match status" value="1"/>
</dbReference>
<dbReference type="Pfam" id="PF01053">
    <property type="entry name" value="Cys_Met_Meta_PP"/>
    <property type="match status" value="1"/>
</dbReference>
<reference evidence="7 8" key="1">
    <citation type="submission" date="2014-08" db="EMBL/GenBank/DDBJ databases">
        <title>Genome sequences of NCPPB Pectobacterium isolates.</title>
        <authorList>
            <person name="Glover R.H."/>
            <person name="Sapp M."/>
            <person name="Elphinstone J."/>
        </authorList>
    </citation>
    <scope>NUCLEOTIDE SEQUENCE [LARGE SCALE GENOMIC DNA]</scope>
    <source>
        <strain evidence="7 8">NCPPB 2795</strain>
    </source>
</reference>
<protein>
    <submittedName>
        <fullName evidence="7">O-acetylhomoserine aminocarboxypropyltransferase</fullName>
        <ecNumber evidence="7">2.5.1.49</ecNumber>
    </submittedName>
</protein>
<evidence type="ECO:0000313" key="8">
    <source>
        <dbReference type="Proteomes" id="UP000032874"/>
    </source>
</evidence>
<comment type="cofactor">
    <cofactor evidence="1 6">
        <name>pyridoxal 5'-phosphate</name>
        <dbReference type="ChEBI" id="CHEBI:597326"/>
    </cofactor>
</comment>
<evidence type="ECO:0000256" key="3">
    <source>
        <dbReference type="ARBA" id="ARBA00022679"/>
    </source>
</evidence>
<dbReference type="GO" id="GO:0030170">
    <property type="term" value="F:pyridoxal phosphate binding"/>
    <property type="evidence" value="ECO:0007669"/>
    <property type="project" value="InterPro"/>
</dbReference>
<dbReference type="CDD" id="cd00614">
    <property type="entry name" value="CGS_like"/>
    <property type="match status" value="1"/>
</dbReference>
<comment type="similarity">
    <text evidence="2 6">Belongs to the trans-sulfuration enzymes family.</text>
</comment>
<dbReference type="InterPro" id="IPR015422">
    <property type="entry name" value="PyrdxlP-dep_Trfase_small"/>
</dbReference>
<evidence type="ECO:0000256" key="1">
    <source>
        <dbReference type="ARBA" id="ARBA00001933"/>
    </source>
</evidence>
<dbReference type="EMBL" id="JQHM01000002">
    <property type="protein sequence ID" value="KFX06005.1"/>
    <property type="molecule type" value="Genomic_DNA"/>
</dbReference>
<organism evidence="7 8">
    <name type="scientific">Pectobacterium betavasculorum</name>
    <dbReference type="NCBI Taxonomy" id="55207"/>
    <lineage>
        <taxon>Bacteria</taxon>
        <taxon>Pseudomonadati</taxon>
        <taxon>Pseudomonadota</taxon>
        <taxon>Gammaproteobacteria</taxon>
        <taxon>Enterobacterales</taxon>
        <taxon>Pectobacteriaceae</taxon>
        <taxon>Pectobacterium</taxon>
    </lineage>
</organism>
<dbReference type="PANTHER" id="PTHR43797">
    <property type="entry name" value="HOMOCYSTEINE/CYSTEINE SYNTHASE"/>
    <property type="match status" value="1"/>
</dbReference>
<proteinExistence type="inferred from homology"/>
<dbReference type="GO" id="GO:0003961">
    <property type="term" value="F:O-acetylhomoserine aminocarboxypropyltransferase activity"/>
    <property type="evidence" value="ECO:0007669"/>
    <property type="project" value="UniProtKB-EC"/>
</dbReference>
<dbReference type="AlphaFoldDB" id="A0A093RT96"/>
<dbReference type="RefSeq" id="WP_039323807.1">
    <property type="nucleotide sequence ID" value="NZ_JQHM01000002.1"/>
</dbReference>
<dbReference type="GO" id="GO:0005737">
    <property type="term" value="C:cytoplasm"/>
    <property type="evidence" value="ECO:0007669"/>
    <property type="project" value="TreeGrafter"/>
</dbReference>
<gene>
    <name evidence="7" type="ORF">KP22_09110</name>
</gene>
<dbReference type="InterPro" id="IPR015424">
    <property type="entry name" value="PyrdxlP-dep_Trfase"/>
</dbReference>
<dbReference type="Proteomes" id="UP000032874">
    <property type="component" value="Unassembled WGS sequence"/>
</dbReference>
<evidence type="ECO:0000313" key="7">
    <source>
        <dbReference type="EMBL" id="KFX06005.1"/>
    </source>
</evidence>
<dbReference type="SUPFAM" id="SSF53383">
    <property type="entry name" value="PLP-dependent transferases"/>
    <property type="match status" value="1"/>
</dbReference>
<dbReference type="GO" id="GO:0019346">
    <property type="term" value="P:transsulfuration"/>
    <property type="evidence" value="ECO:0007669"/>
    <property type="project" value="InterPro"/>
</dbReference>
<dbReference type="InterPro" id="IPR006235">
    <property type="entry name" value="OAc-hSer/O-AcSer_sulfhydrylase"/>
</dbReference>
<keyword evidence="4 5" id="KW-0663">Pyridoxal phosphate</keyword>
<dbReference type="Gene3D" id="3.90.1150.10">
    <property type="entry name" value="Aspartate Aminotransferase, domain 1"/>
    <property type="match status" value="1"/>
</dbReference>
<dbReference type="PROSITE" id="PS00868">
    <property type="entry name" value="CYS_MET_METAB_PP"/>
    <property type="match status" value="1"/>
</dbReference>